<evidence type="ECO:0000256" key="3">
    <source>
        <dbReference type="ARBA" id="ARBA00022723"/>
    </source>
</evidence>
<feature type="domain" description="4Fe-4S ferredoxin-type" evidence="8">
    <location>
        <begin position="424"/>
        <end position="459"/>
    </location>
</feature>
<dbReference type="EMBL" id="DVLY01000121">
    <property type="protein sequence ID" value="HIT98187.1"/>
    <property type="molecule type" value="Genomic_DNA"/>
</dbReference>
<proteinExistence type="predicted"/>
<comment type="caution">
    <text evidence="9">The sequence shown here is derived from an EMBL/GenBank/DDBJ whole genome shotgun (WGS) entry which is preliminary data.</text>
</comment>
<evidence type="ECO:0000313" key="9">
    <source>
        <dbReference type="EMBL" id="HIT98187.1"/>
    </source>
</evidence>
<feature type="transmembrane region" description="Helical" evidence="7">
    <location>
        <begin position="171"/>
        <end position="194"/>
    </location>
</feature>
<evidence type="ECO:0000259" key="8">
    <source>
        <dbReference type="PROSITE" id="PS51379"/>
    </source>
</evidence>
<dbReference type="Gene3D" id="3.30.70.20">
    <property type="match status" value="3"/>
</dbReference>
<evidence type="ECO:0000256" key="1">
    <source>
        <dbReference type="ARBA" id="ARBA00022448"/>
    </source>
</evidence>
<dbReference type="PANTHER" id="PTHR30176:SF3">
    <property type="entry name" value="FERREDOXIN-TYPE PROTEIN NAPH"/>
    <property type="match status" value="1"/>
</dbReference>
<protein>
    <submittedName>
        <fullName evidence="9">4Fe-4S dicluster domain-containing protein</fullName>
    </submittedName>
</protein>
<feature type="transmembrane region" description="Helical" evidence="7">
    <location>
        <begin position="7"/>
        <end position="28"/>
    </location>
</feature>
<keyword evidence="5" id="KW-0408">Iron</keyword>
<evidence type="ECO:0000256" key="2">
    <source>
        <dbReference type="ARBA" id="ARBA00022485"/>
    </source>
</evidence>
<keyword evidence="7" id="KW-0472">Membrane</keyword>
<accession>A0A9D1HC38</accession>
<reference evidence="9" key="1">
    <citation type="submission" date="2020-10" db="EMBL/GenBank/DDBJ databases">
        <authorList>
            <person name="Gilroy R."/>
        </authorList>
    </citation>
    <scope>NUCLEOTIDE SEQUENCE</scope>
    <source>
        <strain evidence="9">1383</strain>
    </source>
</reference>
<feature type="domain" description="4Fe-4S ferredoxin-type" evidence="8">
    <location>
        <begin position="385"/>
        <end position="416"/>
    </location>
</feature>
<feature type="transmembrane region" description="Helical" evidence="7">
    <location>
        <begin position="105"/>
        <end position="126"/>
    </location>
</feature>
<feature type="transmembrane region" description="Helical" evidence="7">
    <location>
        <begin position="132"/>
        <end position="150"/>
    </location>
</feature>
<dbReference type="InterPro" id="IPR017896">
    <property type="entry name" value="4Fe4S_Fe-S-bd"/>
</dbReference>
<feature type="domain" description="4Fe-4S ferredoxin-type" evidence="8">
    <location>
        <begin position="464"/>
        <end position="496"/>
    </location>
</feature>
<evidence type="ECO:0000256" key="5">
    <source>
        <dbReference type="ARBA" id="ARBA00023004"/>
    </source>
</evidence>
<dbReference type="PROSITE" id="PS51379">
    <property type="entry name" value="4FE4S_FER_2"/>
    <property type="match status" value="6"/>
</dbReference>
<dbReference type="GO" id="GO:0046872">
    <property type="term" value="F:metal ion binding"/>
    <property type="evidence" value="ECO:0007669"/>
    <property type="project" value="UniProtKB-KW"/>
</dbReference>
<organism evidence="9 10">
    <name type="scientific">Candidatus Merdimorpha stercoravium</name>
    <dbReference type="NCBI Taxonomy" id="2840863"/>
    <lineage>
        <taxon>Bacteria</taxon>
        <taxon>Pseudomonadati</taxon>
        <taxon>Bacteroidota</taxon>
        <taxon>Flavobacteriia</taxon>
        <taxon>Flavobacteriales</taxon>
        <taxon>Candidatus Merdimorpha</taxon>
    </lineage>
</organism>
<keyword evidence="6" id="KW-0411">Iron-sulfur</keyword>
<keyword evidence="1" id="KW-0813">Transport</keyword>
<evidence type="ECO:0000256" key="6">
    <source>
        <dbReference type="ARBA" id="ARBA00023014"/>
    </source>
</evidence>
<name>A0A9D1HC38_9FLAO</name>
<dbReference type="Pfam" id="PF12838">
    <property type="entry name" value="Fer4_7"/>
    <property type="match status" value="1"/>
</dbReference>
<dbReference type="GO" id="GO:0005886">
    <property type="term" value="C:plasma membrane"/>
    <property type="evidence" value="ECO:0007669"/>
    <property type="project" value="TreeGrafter"/>
</dbReference>
<dbReference type="Proteomes" id="UP000824161">
    <property type="component" value="Unassembled WGS sequence"/>
</dbReference>
<dbReference type="GO" id="GO:0051539">
    <property type="term" value="F:4 iron, 4 sulfur cluster binding"/>
    <property type="evidence" value="ECO:0007669"/>
    <property type="project" value="UniProtKB-KW"/>
</dbReference>
<dbReference type="PANTHER" id="PTHR30176">
    <property type="entry name" value="FERREDOXIN-TYPE PROTEIN NAPH"/>
    <property type="match status" value="1"/>
</dbReference>
<keyword evidence="7" id="KW-0812">Transmembrane</keyword>
<dbReference type="PROSITE" id="PS00198">
    <property type="entry name" value="4FE4S_FER_1"/>
    <property type="match status" value="2"/>
</dbReference>
<gene>
    <name evidence="9" type="ORF">IAC44_05035</name>
</gene>
<evidence type="ECO:0000256" key="4">
    <source>
        <dbReference type="ARBA" id="ARBA00022982"/>
    </source>
</evidence>
<dbReference type="AlphaFoldDB" id="A0A9D1HC38"/>
<feature type="domain" description="4Fe-4S ferredoxin-type" evidence="8">
    <location>
        <begin position="250"/>
        <end position="276"/>
    </location>
</feature>
<dbReference type="InterPro" id="IPR051684">
    <property type="entry name" value="Electron_Trans/Redox"/>
</dbReference>
<keyword evidence="7" id="KW-1133">Transmembrane helix</keyword>
<evidence type="ECO:0000313" key="10">
    <source>
        <dbReference type="Proteomes" id="UP000824161"/>
    </source>
</evidence>
<keyword evidence="3" id="KW-0479">Metal-binding</keyword>
<dbReference type="InterPro" id="IPR017900">
    <property type="entry name" value="4Fe4S_Fe_S_CS"/>
</dbReference>
<dbReference type="CDD" id="cd16373">
    <property type="entry name" value="DMSOR_beta_like"/>
    <property type="match status" value="1"/>
</dbReference>
<feature type="domain" description="4Fe-4S ferredoxin-type" evidence="8">
    <location>
        <begin position="220"/>
        <end position="249"/>
    </location>
</feature>
<evidence type="ECO:0000256" key="7">
    <source>
        <dbReference type="SAM" id="Phobius"/>
    </source>
</evidence>
<keyword evidence="4" id="KW-0249">Electron transport</keyword>
<reference evidence="9" key="2">
    <citation type="journal article" date="2021" name="PeerJ">
        <title>Extensive microbial diversity within the chicken gut microbiome revealed by metagenomics and culture.</title>
        <authorList>
            <person name="Gilroy R."/>
            <person name="Ravi A."/>
            <person name="Getino M."/>
            <person name="Pursley I."/>
            <person name="Horton D.L."/>
            <person name="Alikhan N.F."/>
            <person name="Baker D."/>
            <person name="Gharbi K."/>
            <person name="Hall N."/>
            <person name="Watson M."/>
            <person name="Adriaenssens E.M."/>
            <person name="Foster-Nyarko E."/>
            <person name="Jarju S."/>
            <person name="Secka A."/>
            <person name="Antonio M."/>
            <person name="Oren A."/>
            <person name="Chaudhuri R.R."/>
            <person name="La Ragione R."/>
            <person name="Hildebrand F."/>
            <person name="Pallen M.J."/>
        </authorList>
    </citation>
    <scope>NUCLEOTIDE SEQUENCE</scope>
    <source>
        <strain evidence="9">1383</strain>
    </source>
</reference>
<feature type="transmembrane region" description="Helical" evidence="7">
    <location>
        <begin position="40"/>
        <end position="63"/>
    </location>
</feature>
<feature type="domain" description="4Fe-4S ferredoxin-type" evidence="8">
    <location>
        <begin position="346"/>
        <end position="375"/>
    </location>
</feature>
<sequence>MLRKRRIAVAVVMLTLVTFYFIDFAGLLPEGFSVLERIQFVPAVLSHSVAVLVVLVALTLLLGRLYCSVICPMGIFQDVVARISRGLGKKPKKKKRYQYSPARNILRYTLLAATVVALVSGFTLLASLLDPYAAYGRIAANVFAPVYLAGNNLLEALFTAMGNYTFYRMDLYVRSAFALSIALLTLLGVGYLAWKHGRTYCNTICPVGTFLGLISRFSWWKIRIDPAKCTRCGVCATRCKVSCIDSRNHRIDYSRCVDCFDCLDACRQDALSFSGPKKAPALPAAEAPAKAAPKDPSRREFLATTLAATLTVPALMAQGHGQQERLRLRDGSGHTRQVPISPPGSLGHEHLGQHCTACHLCISKCPSRVLKPALLEYGLSGMMQPMMYFDKGFCNYDCTVCSDVCPNGAILPLSIEEKHRTQVGRVVFVEDFCIVHTDGTSCGACSEHCPTQAVSMIPYRDGLTIPHTDPQICVGCGGCEYVCPATPHKAIYVEGEAVHREALPFEDTGTHEAEIDGFGF</sequence>
<dbReference type="Pfam" id="PF12801">
    <property type="entry name" value="Fer4_5"/>
    <property type="match status" value="2"/>
</dbReference>
<keyword evidence="2" id="KW-0004">4Fe-4S</keyword>
<dbReference type="SUPFAM" id="SSF54862">
    <property type="entry name" value="4Fe-4S ferredoxins"/>
    <property type="match status" value="2"/>
</dbReference>